<keyword evidence="1 5" id="KW-0328">Glycosyltransferase</keyword>
<accession>A0A1I2PJ61</accession>
<dbReference type="EMBL" id="FOPJ01000001">
    <property type="protein sequence ID" value="SFG15139.1"/>
    <property type="molecule type" value="Genomic_DNA"/>
</dbReference>
<keyword evidence="6" id="KW-1185">Reference proteome</keyword>
<dbReference type="GO" id="GO:1903509">
    <property type="term" value="P:liposaccharide metabolic process"/>
    <property type="evidence" value="ECO:0007669"/>
    <property type="project" value="UniProtKB-ARBA"/>
</dbReference>
<evidence type="ECO:0000313" key="6">
    <source>
        <dbReference type="Proteomes" id="UP000199065"/>
    </source>
</evidence>
<dbReference type="InterPro" id="IPR001296">
    <property type="entry name" value="Glyco_trans_1"/>
</dbReference>
<name>A0A1I2PJ61_9CORY</name>
<proteinExistence type="predicted"/>
<dbReference type="OrthoDB" id="9802525at2"/>
<dbReference type="PANTHER" id="PTHR45947:SF3">
    <property type="entry name" value="SULFOQUINOVOSYL TRANSFERASE SQD2"/>
    <property type="match status" value="1"/>
</dbReference>
<dbReference type="Pfam" id="PF00534">
    <property type="entry name" value="Glycos_transf_1"/>
    <property type="match status" value="1"/>
</dbReference>
<dbReference type="CDD" id="cd03814">
    <property type="entry name" value="GT4-like"/>
    <property type="match status" value="1"/>
</dbReference>
<gene>
    <name evidence="5" type="ORF">SAMN05660282_00037</name>
</gene>
<evidence type="ECO:0000256" key="1">
    <source>
        <dbReference type="ARBA" id="ARBA00022676"/>
    </source>
</evidence>
<keyword evidence="2 5" id="KW-0808">Transferase</keyword>
<dbReference type="PANTHER" id="PTHR45947">
    <property type="entry name" value="SULFOQUINOVOSYL TRANSFERASE SQD2"/>
    <property type="match status" value="1"/>
</dbReference>
<evidence type="ECO:0000256" key="2">
    <source>
        <dbReference type="ARBA" id="ARBA00022679"/>
    </source>
</evidence>
<dbReference type="Pfam" id="PF13439">
    <property type="entry name" value="Glyco_transf_4"/>
    <property type="match status" value="1"/>
</dbReference>
<reference evidence="5 6" key="1">
    <citation type="submission" date="2016-10" db="EMBL/GenBank/DDBJ databases">
        <authorList>
            <person name="de Groot N.N."/>
        </authorList>
    </citation>
    <scope>NUCLEOTIDE SEQUENCE [LARGE SCALE GENOMIC DNA]</scope>
    <source>
        <strain>J11</strain>
        <strain evidence="6">PG 39</strain>
    </source>
</reference>
<protein>
    <submittedName>
        <fullName evidence="5">Phosphatidylinositol alpha 1,6-mannosyltransferase</fullName>
    </submittedName>
</protein>
<sequence length="398" mass="44109">MKIAIVAESFPPYLNGVANTALRLIEHLKKDHELLVIAPRGISPRDITPRRATPLSFSPEAIHILRDITIVEVPARMVPPIDSLPISVPTFAAYRALKNFQPDIVHLASPYVLGGAAAFAAAHLGIPAVAVFQTDISGYTHRYHLSALEKASRVWTAAIHNRCARTLVPSTASMQALHKHGVENIFHWGRGVDTTLFHPSNFDPQLRRSWDPKQKKFLVGYVGRLAAEKGVHRLRHLDDDPTIQVIIIGSGPLQDVLPEQLPNAIFMGELRGRELARAYASLDLFIHPGEYETFCQTVQEAHASGIPVIAPYAGGPIDLINPGVTGDLLPLETFEDHLQVAAHRILKDPDLEEMKLECRRAVAHKTWGRYGEQVVEHYRAVLADHKRRSHPPMIPAAD</sequence>
<dbReference type="Gene3D" id="3.40.50.2000">
    <property type="entry name" value="Glycogen Phosphorylase B"/>
    <property type="match status" value="2"/>
</dbReference>
<feature type="domain" description="Glycosyltransferase subfamily 4-like N-terminal" evidence="4">
    <location>
        <begin position="15"/>
        <end position="195"/>
    </location>
</feature>
<dbReference type="AlphaFoldDB" id="A0A1I2PJ61"/>
<evidence type="ECO:0000259" key="3">
    <source>
        <dbReference type="Pfam" id="PF00534"/>
    </source>
</evidence>
<dbReference type="SUPFAM" id="SSF53756">
    <property type="entry name" value="UDP-Glycosyltransferase/glycogen phosphorylase"/>
    <property type="match status" value="1"/>
</dbReference>
<feature type="domain" description="Glycosyl transferase family 1" evidence="3">
    <location>
        <begin position="205"/>
        <end position="353"/>
    </location>
</feature>
<dbReference type="GO" id="GO:0016758">
    <property type="term" value="F:hexosyltransferase activity"/>
    <property type="evidence" value="ECO:0007669"/>
    <property type="project" value="TreeGrafter"/>
</dbReference>
<dbReference type="InterPro" id="IPR028098">
    <property type="entry name" value="Glyco_trans_4-like_N"/>
</dbReference>
<dbReference type="STRING" id="185761.SAMN05660282_00037"/>
<dbReference type="GO" id="GO:1901137">
    <property type="term" value="P:carbohydrate derivative biosynthetic process"/>
    <property type="evidence" value="ECO:0007669"/>
    <property type="project" value="UniProtKB-ARBA"/>
</dbReference>
<evidence type="ECO:0000313" key="5">
    <source>
        <dbReference type="EMBL" id="SFG15139.1"/>
    </source>
</evidence>
<dbReference type="Proteomes" id="UP000199065">
    <property type="component" value="Unassembled WGS sequence"/>
</dbReference>
<dbReference type="RefSeq" id="WP_092283229.1">
    <property type="nucleotide sequence ID" value="NZ_FOPJ01000001.1"/>
</dbReference>
<evidence type="ECO:0000259" key="4">
    <source>
        <dbReference type="Pfam" id="PF13439"/>
    </source>
</evidence>
<dbReference type="InterPro" id="IPR050194">
    <property type="entry name" value="Glycosyltransferase_grp1"/>
</dbReference>
<organism evidence="5 6">
    <name type="scientific">Corynebacterium spheniscorum</name>
    <dbReference type="NCBI Taxonomy" id="185761"/>
    <lineage>
        <taxon>Bacteria</taxon>
        <taxon>Bacillati</taxon>
        <taxon>Actinomycetota</taxon>
        <taxon>Actinomycetes</taxon>
        <taxon>Mycobacteriales</taxon>
        <taxon>Corynebacteriaceae</taxon>
        <taxon>Corynebacterium</taxon>
    </lineage>
</organism>